<dbReference type="OrthoDB" id="9781588at2"/>
<reference evidence="1 2" key="1">
    <citation type="submission" date="2019-03" db="EMBL/GenBank/DDBJ databases">
        <authorList>
            <person name="Kim M.K.M."/>
        </authorList>
    </citation>
    <scope>NUCLEOTIDE SEQUENCE [LARGE SCALE GENOMIC DNA]</scope>
    <source>
        <strain evidence="1 2">17J68-15</strain>
    </source>
</reference>
<keyword evidence="2" id="KW-1185">Reference proteome</keyword>
<organism evidence="1 2">
    <name type="scientific">Flaviaesturariibacter aridisoli</name>
    <dbReference type="NCBI Taxonomy" id="2545761"/>
    <lineage>
        <taxon>Bacteria</taxon>
        <taxon>Pseudomonadati</taxon>
        <taxon>Bacteroidota</taxon>
        <taxon>Chitinophagia</taxon>
        <taxon>Chitinophagales</taxon>
        <taxon>Chitinophagaceae</taxon>
        <taxon>Flaviaestuariibacter</taxon>
    </lineage>
</organism>
<dbReference type="Proteomes" id="UP000295164">
    <property type="component" value="Unassembled WGS sequence"/>
</dbReference>
<dbReference type="AlphaFoldDB" id="A0A4R4E2U7"/>
<sequence>MNRSFIRSLALGLLATGFTQCRKDSVDPVSTSLLREDLPFIQQQTKGHWILRRISGGICGSCEHPVQAGSYMDLSPGQVTFGNDSLGVVESGPITWRPANLFGNGYYFEGPSGNGYAPTEIRQDTLLLQQYAADGVTYHYTR</sequence>
<comment type="caution">
    <text evidence="1">The sequence shown here is derived from an EMBL/GenBank/DDBJ whole genome shotgun (WGS) entry which is preliminary data.</text>
</comment>
<gene>
    <name evidence="1" type="ORF">E0486_11790</name>
</gene>
<proteinExistence type="predicted"/>
<accession>A0A4R4E2U7</accession>
<evidence type="ECO:0000313" key="2">
    <source>
        <dbReference type="Proteomes" id="UP000295164"/>
    </source>
</evidence>
<dbReference type="EMBL" id="SKFH01000018">
    <property type="protein sequence ID" value="TCZ69912.1"/>
    <property type="molecule type" value="Genomic_DNA"/>
</dbReference>
<name>A0A4R4E2U7_9BACT</name>
<evidence type="ECO:0000313" key="1">
    <source>
        <dbReference type="EMBL" id="TCZ69912.1"/>
    </source>
</evidence>
<evidence type="ECO:0008006" key="3">
    <source>
        <dbReference type="Google" id="ProtNLM"/>
    </source>
</evidence>
<dbReference type="RefSeq" id="WP_131852384.1">
    <property type="nucleotide sequence ID" value="NZ_SKFH01000018.1"/>
</dbReference>
<protein>
    <recommendedName>
        <fullName evidence="3">Lipocalin-like domain-containing protein</fullName>
    </recommendedName>
</protein>